<sequence length="284" mass="32015">MSIKFRNSDTILSKSRNIIVTVTLLLVAVVLLLLNGQIAHAHFGAVIPSDDIVTQEETKTLEVQVKFIHPLEQHYMEMVKPVKFGVMHGGKNIDLLSSLNELKGKSPDQTENFTFWSTEYSIRRPGDYTFFVEPAPYWEPAEDVFIVHYTKVCVNAFGLEEGWDDPVGLETEIIPMTRPYGLWTNNLFTGQVLIKGKPVPFAEVEVEYLNESPENPSIVVAPADAYVTQVVKADVNGVFSYAMPRAGWWGFAALNEADWKIKNGDEEKGVEIGAVYWVRTRDMK</sequence>
<dbReference type="Proteomes" id="UP000191931">
    <property type="component" value="Unassembled WGS sequence"/>
</dbReference>
<dbReference type="Pfam" id="PF10670">
    <property type="entry name" value="DUF4198"/>
    <property type="match status" value="1"/>
</dbReference>
<accession>A0A1W1HBI8</accession>
<gene>
    <name evidence="1" type="ORF">MTBBW1_1940082</name>
</gene>
<dbReference type="InterPro" id="IPR019613">
    <property type="entry name" value="DUF4198"/>
</dbReference>
<organism evidence="1 2">
    <name type="scientific">Desulfamplus magnetovallimortis</name>
    <dbReference type="NCBI Taxonomy" id="1246637"/>
    <lineage>
        <taxon>Bacteria</taxon>
        <taxon>Pseudomonadati</taxon>
        <taxon>Thermodesulfobacteriota</taxon>
        <taxon>Desulfobacteria</taxon>
        <taxon>Desulfobacterales</taxon>
        <taxon>Desulfobacteraceae</taxon>
        <taxon>Desulfamplus</taxon>
    </lineage>
</organism>
<protein>
    <recommendedName>
        <fullName evidence="3">DUF4198 domain-containing protein</fullName>
    </recommendedName>
</protein>
<proteinExistence type="predicted"/>
<dbReference type="OrthoDB" id="9780723at2"/>
<dbReference type="STRING" id="1246637.MTBBW1_1940082"/>
<reference evidence="1 2" key="1">
    <citation type="submission" date="2017-03" db="EMBL/GenBank/DDBJ databases">
        <authorList>
            <person name="Afonso C.L."/>
            <person name="Miller P.J."/>
            <person name="Scott M.A."/>
            <person name="Spackman E."/>
            <person name="Goraichik I."/>
            <person name="Dimitrov K.M."/>
            <person name="Suarez D.L."/>
            <person name="Swayne D.E."/>
        </authorList>
    </citation>
    <scope>NUCLEOTIDE SEQUENCE [LARGE SCALE GENOMIC DNA]</scope>
    <source>
        <strain evidence="1">PRJEB14757</strain>
    </source>
</reference>
<dbReference type="RefSeq" id="WP_080806912.1">
    <property type="nucleotide sequence ID" value="NZ_LT828555.1"/>
</dbReference>
<evidence type="ECO:0000313" key="2">
    <source>
        <dbReference type="Proteomes" id="UP000191931"/>
    </source>
</evidence>
<name>A0A1W1HBI8_9BACT</name>
<evidence type="ECO:0000313" key="1">
    <source>
        <dbReference type="EMBL" id="SLM29755.1"/>
    </source>
</evidence>
<dbReference type="AlphaFoldDB" id="A0A1W1HBI8"/>
<keyword evidence="2" id="KW-1185">Reference proteome</keyword>
<evidence type="ECO:0008006" key="3">
    <source>
        <dbReference type="Google" id="ProtNLM"/>
    </source>
</evidence>
<dbReference type="EMBL" id="FWEV01000106">
    <property type="protein sequence ID" value="SLM29755.1"/>
    <property type="molecule type" value="Genomic_DNA"/>
</dbReference>